<keyword evidence="2" id="KW-1185">Reference proteome</keyword>
<evidence type="ECO:0000313" key="2">
    <source>
        <dbReference type="Proteomes" id="UP000002668"/>
    </source>
</evidence>
<dbReference type="GeneID" id="13286355"/>
<dbReference type="eggNOG" id="ENOG502T05Q">
    <property type="taxonomic scope" value="Eukaryota"/>
</dbReference>
<proteinExistence type="predicted"/>
<accession>E5AE84</accession>
<dbReference type="HOGENOM" id="CLU_1161339_0_0_1"/>
<gene>
    <name evidence="1" type="ORF">LEMA_P003100.1</name>
</gene>
<dbReference type="OrthoDB" id="5243686at2759"/>
<evidence type="ECO:0000313" key="1">
    <source>
        <dbReference type="EMBL" id="CBY01523.1"/>
    </source>
</evidence>
<reference evidence="2" key="1">
    <citation type="journal article" date="2011" name="Nat. Commun.">
        <title>Effector diversification within compartments of the Leptosphaeria maculans genome affected by Repeat-Induced Point mutations.</title>
        <authorList>
            <person name="Rouxel T."/>
            <person name="Grandaubert J."/>
            <person name="Hane J.K."/>
            <person name="Hoede C."/>
            <person name="van de Wouw A.P."/>
            <person name="Couloux A."/>
            <person name="Dominguez V."/>
            <person name="Anthouard V."/>
            <person name="Bally P."/>
            <person name="Bourras S."/>
            <person name="Cozijnsen A.J."/>
            <person name="Ciuffetti L.M."/>
            <person name="Degrave A."/>
            <person name="Dilmaghani A."/>
            <person name="Duret L."/>
            <person name="Fudal I."/>
            <person name="Goodwin S.B."/>
            <person name="Gout L."/>
            <person name="Glaser N."/>
            <person name="Linglin J."/>
            <person name="Kema G.H.J."/>
            <person name="Lapalu N."/>
            <person name="Lawrence C.B."/>
            <person name="May K."/>
            <person name="Meyer M."/>
            <person name="Ollivier B."/>
            <person name="Poulain J."/>
            <person name="Schoch C.L."/>
            <person name="Simon A."/>
            <person name="Spatafora J.W."/>
            <person name="Stachowiak A."/>
            <person name="Turgeon B.G."/>
            <person name="Tyler B.M."/>
            <person name="Vincent D."/>
            <person name="Weissenbach J."/>
            <person name="Amselem J."/>
            <person name="Quesneville H."/>
            <person name="Oliver R.P."/>
            <person name="Wincker P."/>
            <person name="Balesdent M.-H."/>
            <person name="Howlett B.J."/>
        </authorList>
    </citation>
    <scope>NUCLEOTIDE SEQUENCE [LARGE SCALE GENOMIC DNA]</scope>
    <source>
        <strain evidence="2">JN3 / isolate v23.1.3 / race Av1-4-5-6-7-8</strain>
    </source>
</reference>
<dbReference type="RefSeq" id="XP_003845002.1">
    <property type="nucleotide sequence ID" value="XM_003844954.1"/>
</dbReference>
<dbReference type="STRING" id="985895.E5AE84"/>
<dbReference type="InParanoid" id="E5AE84"/>
<dbReference type="OMA" id="REYSYLC"/>
<sequence>MSPPYIFQINEINRNPRAKCRYDNFGRWMPSYEGSGHEIYNIGATGKYWYCNGSLIYEVPALPSGSTVYSTFSLYYGGGHGFWVLKGNAIRPPRHDDWHTLKFDHSPDDYSSFLTNAGQHDTLRCQRDDQTWTQILLPDIYHTTSISHHRDHGGLIGELPILLGLMAHTTSRENLPLVIPCLFRNEAWQVHTYSRYRCQRIENRGVIVTVYTCPDSWAGGSTNADILAYEEGEFGKYFS</sequence>
<dbReference type="Proteomes" id="UP000002668">
    <property type="component" value="Genome"/>
</dbReference>
<protein>
    <submittedName>
        <fullName evidence="1">Uncharacterized protein</fullName>
    </submittedName>
</protein>
<dbReference type="AlphaFoldDB" id="E5AE84"/>
<organism evidence="1 2">
    <name type="scientific">Leptosphaeria maculans (strain JN3 / isolate v23.1.3 / race Av1-4-5-6-7-8)</name>
    <name type="common">Blackleg fungus</name>
    <name type="synonym">Phoma lingam</name>
    <dbReference type="NCBI Taxonomy" id="985895"/>
    <lineage>
        <taxon>Eukaryota</taxon>
        <taxon>Fungi</taxon>
        <taxon>Dikarya</taxon>
        <taxon>Ascomycota</taxon>
        <taxon>Pezizomycotina</taxon>
        <taxon>Dothideomycetes</taxon>
        <taxon>Pleosporomycetidae</taxon>
        <taxon>Pleosporales</taxon>
        <taxon>Pleosporineae</taxon>
        <taxon>Leptosphaeriaceae</taxon>
        <taxon>Plenodomus</taxon>
        <taxon>Plenodomus lingam/Leptosphaeria maculans species complex</taxon>
    </lineage>
</organism>
<dbReference type="VEuPathDB" id="FungiDB:LEMA_P003100.1"/>
<name>E5AE84_LEPMJ</name>
<dbReference type="EMBL" id="FP929139">
    <property type="protein sequence ID" value="CBY01523.1"/>
    <property type="molecule type" value="Genomic_DNA"/>
</dbReference>